<evidence type="ECO:0000256" key="2">
    <source>
        <dbReference type="SAM" id="SignalP"/>
    </source>
</evidence>
<feature type="signal peptide" evidence="2">
    <location>
        <begin position="1"/>
        <end position="19"/>
    </location>
</feature>
<evidence type="ECO:0000313" key="4">
    <source>
        <dbReference type="Proteomes" id="UP001642464"/>
    </source>
</evidence>
<evidence type="ECO:0000256" key="1">
    <source>
        <dbReference type="SAM" id="MobiDB-lite"/>
    </source>
</evidence>
<feature type="chain" id="PRO_5045588189" evidence="2">
    <location>
        <begin position="20"/>
        <end position="326"/>
    </location>
</feature>
<keyword evidence="4" id="KW-1185">Reference proteome</keyword>
<protein>
    <submittedName>
        <fullName evidence="3">Uncharacterized protein</fullName>
    </submittedName>
</protein>
<sequence length="326" mass="35499">MWNYILLANAASLLGLIGTFEDDHIQQLHAWLLGHFPYNAPSPGGLLGFKENRRDAISALGSDKLAAAMKAKNPWQALKGVANQGKKQFKFVLSWELQDHIEKRAKEKHGAHLPRERKKDKPTADLPAVPDPSHLQLHTNHFRDADGDSLPQIEFTDVFNDARGIALCTKAEATPFIQQAKSISAQALALHIVEEVPTAERGIAKVGETRFPATYTATDDPVLIRGAMLQLGDITVIRAGPPDPMGLCRTSPCPDGSRCGLYHPPVDEMPDPEVFALRSTASACGPTVLCALWYAACAEGCLRVTGYVDSSLTAPERSAKHRQQIS</sequence>
<name>A0ABP0L6K9_9DINO</name>
<dbReference type="Proteomes" id="UP001642464">
    <property type="component" value="Unassembled WGS sequence"/>
</dbReference>
<evidence type="ECO:0000313" key="3">
    <source>
        <dbReference type="EMBL" id="CAK9033847.1"/>
    </source>
</evidence>
<proteinExistence type="predicted"/>
<keyword evidence="2" id="KW-0732">Signal</keyword>
<accession>A0ABP0L6K9</accession>
<reference evidence="3 4" key="1">
    <citation type="submission" date="2024-02" db="EMBL/GenBank/DDBJ databases">
        <authorList>
            <person name="Chen Y."/>
            <person name="Shah S."/>
            <person name="Dougan E. K."/>
            <person name="Thang M."/>
            <person name="Chan C."/>
        </authorList>
    </citation>
    <scope>NUCLEOTIDE SEQUENCE [LARGE SCALE GENOMIC DNA]</scope>
</reference>
<organism evidence="3 4">
    <name type="scientific">Durusdinium trenchii</name>
    <dbReference type="NCBI Taxonomy" id="1381693"/>
    <lineage>
        <taxon>Eukaryota</taxon>
        <taxon>Sar</taxon>
        <taxon>Alveolata</taxon>
        <taxon>Dinophyceae</taxon>
        <taxon>Suessiales</taxon>
        <taxon>Symbiodiniaceae</taxon>
        <taxon>Durusdinium</taxon>
    </lineage>
</organism>
<feature type="compositionally biased region" description="Basic and acidic residues" evidence="1">
    <location>
        <begin position="105"/>
        <end position="123"/>
    </location>
</feature>
<dbReference type="EMBL" id="CAXAMM010014470">
    <property type="protein sequence ID" value="CAK9033847.1"/>
    <property type="molecule type" value="Genomic_DNA"/>
</dbReference>
<gene>
    <name evidence="3" type="ORF">SCF082_LOCUS20664</name>
</gene>
<comment type="caution">
    <text evidence="3">The sequence shown here is derived from an EMBL/GenBank/DDBJ whole genome shotgun (WGS) entry which is preliminary data.</text>
</comment>
<feature type="region of interest" description="Disordered" evidence="1">
    <location>
        <begin position="105"/>
        <end position="148"/>
    </location>
</feature>